<comment type="caution">
    <text evidence="8">The sequence shown here is derived from an EMBL/GenBank/DDBJ whole genome shotgun (WGS) entry which is preliminary data.</text>
</comment>
<dbReference type="AlphaFoldDB" id="A0AA35PWQ2"/>
<dbReference type="InterPro" id="IPR005828">
    <property type="entry name" value="MFS_sugar_transport-like"/>
</dbReference>
<name>A0AA35PWQ2_9HYPO</name>
<keyword evidence="5 7" id="KW-1133">Transmembrane helix</keyword>
<evidence type="ECO:0000256" key="6">
    <source>
        <dbReference type="ARBA" id="ARBA00023136"/>
    </source>
</evidence>
<feature type="transmembrane region" description="Helical" evidence="7">
    <location>
        <begin position="220"/>
        <end position="237"/>
    </location>
</feature>
<evidence type="ECO:0000313" key="9">
    <source>
        <dbReference type="Proteomes" id="UP001160390"/>
    </source>
</evidence>
<dbReference type="InterPro" id="IPR050814">
    <property type="entry name" value="Myo-inositol_Transporter"/>
</dbReference>
<keyword evidence="9" id="KW-1185">Reference proteome</keyword>
<reference evidence="8" key="1">
    <citation type="submission" date="2023-01" db="EMBL/GenBank/DDBJ databases">
        <authorList>
            <person name="Piombo E."/>
        </authorList>
    </citation>
    <scope>NUCLEOTIDE SEQUENCE</scope>
</reference>
<dbReference type="Pfam" id="PF00083">
    <property type="entry name" value="Sugar_tr"/>
    <property type="match status" value="1"/>
</dbReference>
<keyword evidence="3" id="KW-0813">Transport</keyword>
<evidence type="ECO:0000313" key="8">
    <source>
        <dbReference type="EMBL" id="CAI6037112.1"/>
    </source>
</evidence>
<evidence type="ECO:0000256" key="1">
    <source>
        <dbReference type="ARBA" id="ARBA00004141"/>
    </source>
</evidence>
<dbReference type="PANTHER" id="PTHR48020:SF4">
    <property type="entry name" value="SYMPORT, PUTATIVE (AFU_ORTHOLOGUE AFUA_3G11790)-RELATED"/>
    <property type="match status" value="1"/>
</dbReference>
<comment type="similarity">
    <text evidence="2">Belongs to the major facilitator superfamily. Sugar transporter (TC 2.A.1.1) family.</text>
</comment>
<dbReference type="InterPro" id="IPR036259">
    <property type="entry name" value="MFS_trans_sf"/>
</dbReference>
<dbReference type="PROSITE" id="PS00216">
    <property type="entry name" value="SUGAR_TRANSPORT_1"/>
    <property type="match status" value="1"/>
</dbReference>
<gene>
    <name evidence="8" type="ORF">CCHLO57077_00015964</name>
</gene>
<proteinExistence type="inferred from homology"/>
<evidence type="ECO:0000256" key="7">
    <source>
        <dbReference type="SAM" id="Phobius"/>
    </source>
</evidence>
<dbReference type="SUPFAM" id="SSF103473">
    <property type="entry name" value="MFS general substrate transporter"/>
    <property type="match status" value="1"/>
</dbReference>
<comment type="subcellular location">
    <subcellularLocation>
        <location evidence="1">Membrane</location>
        <topology evidence="1">Multi-pass membrane protein</topology>
    </subcellularLocation>
</comment>
<feature type="transmembrane region" description="Helical" evidence="7">
    <location>
        <begin position="190"/>
        <end position="214"/>
    </location>
</feature>
<feature type="transmembrane region" description="Helical" evidence="7">
    <location>
        <begin position="119"/>
        <end position="138"/>
    </location>
</feature>
<evidence type="ECO:0000256" key="5">
    <source>
        <dbReference type="ARBA" id="ARBA00022989"/>
    </source>
</evidence>
<keyword evidence="6 7" id="KW-0472">Membrane</keyword>
<evidence type="ECO:0000256" key="2">
    <source>
        <dbReference type="ARBA" id="ARBA00010992"/>
    </source>
</evidence>
<dbReference type="InterPro" id="IPR005829">
    <property type="entry name" value="Sugar_transporter_CS"/>
</dbReference>
<dbReference type="Gene3D" id="1.20.1250.20">
    <property type="entry name" value="MFS general substrate transporter like domains"/>
    <property type="match status" value="1"/>
</dbReference>
<evidence type="ECO:0000256" key="3">
    <source>
        <dbReference type="ARBA" id="ARBA00022448"/>
    </source>
</evidence>
<dbReference type="GO" id="GO:0016020">
    <property type="term" value="C:membrane"/>
    <property type="evidence" value="ECO:0007669"/>
    <property type="project" value="UniProtKB-SubCell"/>
</dbReference>
<dbReference type="EMBL" id="CABFNP030000521">
    <property type="protein sequence ID" value="CAI6037112.1"/>
    <property type="molecule type" value="Genomic_DNA"/>
</dbReference>
<evidence type="ECO:0000256" key="4">
    <source>
        <dbReference type="ARBA" id="ARBA00022692"/>
    </source>
</evidence>
<dbReference type="GO" id="GO:0022857">
    <property type="term" value="F:transmembrane transporter activity"/>
    <property type="evidence" value="ECO:0007669"/>
    <property type="project" value="InterPro"/>
</dbReference>
<organism evidence="8 9">
    <name type="scientific">Clonostachys chloroleuca</name>
    <dbReference type="NCBI Taxonomy" id="1926264"/>
    <lineage>
        <taxon>Eukaryota</taxon>
        <taxon>Fungi</taxon>
        <taxon>Dikarya</taxon>
        <taxon>Ascomycota</taxon>
        <taxon>Pezizomycotina</taxon>
        <taxon>Sordariomycetes</taxon>
        <taxon>Hypocreomycetidae</taxon>
        <taxon>Hypocreales</taxon>
        <taxon>Bionectriaceae</taxon>
        <taxon>Clonostachys</taxon>
    </lineage>
</organism>
<feature type="transmembrane region" description="Helical" evidence="7">
    <location>
        <begin position="144"/>
        <end position="162"/>
    </location>
</feature>
<dbReference type="Proteomes" id="UP001160390">
    <property type="component" value="Unassembled WGS sequence"/>
</dbReference>
<protein>
    <submittedName>
        <fullName evidence="8">Uncharacterized protein</fullName>
    </submittedName>
</protein>
<accession>A0AA35PWQ2</accession>
<keyword evidence="4 7" id="KW-0812">Transmembrane</keyword>
<sequence>MPRLPVGEASSLLSFSTIALGVVRGPKILTPKTPPGKSPCGSSSTLINFNWANLASGVVMIAQQMCGINIVAFHSSTVFVEAGTSEKNALWVSYGFGLVQLLEALPALRTIDNFGRRSLLPATFPHMAWTLLATRLYFYIPEDQGTVCLGLLAMFIFLFAAFHSAGEGPACYPYGVEVYLFSHRGLGMAWAVWINAFGASILSLTFPYILVAFAPTGGFGFYYGLNILAFIFIFLWVPETKLLTLEELDYVFAVPTTKFIKYQLNVSLPYFVKRYVLWQRNAKLRPLYDFSGSRPPVAQVQA</sequence>
<dbReference type="PANTHER" id="PTHR48020">
    <property type="entry name" value="PROTON MYO-INOSITOL COTRANSPORTER"/>
    <property type="match status" value="1"/>
</dbReference>